<name>A0ABR2MI02_9ASPA</name>
<comment type="caution">
    <text evidence="1">The sequence shown here is derived from an EMBL/GenBank/DDBJ whole genome shotgun (WGS) entry which is preliminary data.</text>
</comment>
<evidence type="ECO:0000313" key="1">
    <source>
        <dbReference type="EMBL" id="KAK8963691.1"/>
    </source>
</evidence>
<evidence type="ECO:0000313" key="2">
    <source>
        <dbReference type="Proteomes" id="UP001412067"/>
    </source>
</evidence>
<dbReference type="Proteomes" id="UP001412067">
    <property type="component" value="Unassembled WGS sequence"/>
</dbReference>
<gene>
    <name evidence="1" type="ORF">KSP40_PGU000726</name>
</gene>
<organism evidence="1 2">
    <name type="scientific">Platanthera guangdongensis</name>
    <dbReference type="NCBI Taxonomy" id="2320717"/>
    <lineage>
        <taxon>Eukaryota</taxon>
        <taxon>Viridiplantae</taxon>
        <taxon>Streptophyta</taxon>
        <taxon>Embryophyta</taxon>
        <taxon>Tracheophyta</taxon>
        <taxon>Spermatophyta</taxon>
        <taxon>Magnoliopsida</taxon>
        <taxon>Liliopsida</taxon>
        <taxon>Asparagales</taxon>
        <taxon>Orchidaceae</taxon>
        <taxon>Orchidoideae</taxon>
        <taxon>Orchideae</taxon>
        <taxon>Orchidinae</taxon>
        <taxon>Platanthera</taxon>
    </lineage>
</organism>
<sequence length="113" mass="12257">MSSLDLKTPDLSTTTKISTRSKGTWLQNRHSPYSWNFVVDLLRKNILFEAMWDAIRSIHSEGFISLSTFASIDSSLASVGLSADALAAFGTLAPHGIPQDTASLNSLLSTLSR</sequence>
<dbReference type="EMBL" id="JBBWWR010000007">
    <property type="protein sequence ID" value="KAK8963691.1"/>
    <property type="molecule type" value="Genomic_DNA"/>
</dbReference>
<proteinExistence type="predicted"/>
<accession>A0ABR2MI02</accession>
<keyword evidence="2" id="KW-1185">Reference proteome</keyword>
<protein>
    <submittedName>
        <fullName evidence="1">Uncharacterized protein</fullName>
    </submittedName>
</protein>
<reference evidence="1 2" key="1">
    <citation type="journal article" date="2022" name="Nat. Plants">
        <title>Genomes of leafy and leafless Platanthera orchids illuminate the evolution of mycoheterotrophy.</title>
        <authorList>
            <person name="Li M.H."/>
            <person name="Liu K.W."/>
            <person name="Li Z."/>
            <person name="Lu H.C."/>
            <person name="Ye Q.L."/>
            <person name="Zhang D."/>
            <person name="Wang J.Y."/>
            <person name="Li Y.F."/>
            <person name="Zhong Z.M."/>
            <person name="Liu X."/>
            <person name="Yu X."/>
            <person name="Liu D.K."/>
            <person name="Tu X.D."/>
            <person name="Liu B."/>
            <person name="Hao Y."/>
            <person name="Liao X.Y."/>
            <person name="Jiang Y.T."/>
            <person name="Sun W.H."/>
            <person name="Chen J."/>
            <person name="Chen Y.Q."/>
            <person name="Ai Y."/>
            <person name="Zhai J.W."/>
            <person name="Wu S.S."/>
            <person name="Zhou Z."/>
            <person name="Hsiao Y.Y."/>
            <person name="Wu W.L."/>
            <person name="Chen Y.Y."/>
            <person name="Lin Y.F."/>
            <person name="Hsu J.L."/>
            <person name="Li C.Y."/>
            <person name="Wang Z.W."/>
            <person name="Zhao X."/>
            <person name="Zhong W.Y."/>
            <person name="Ma X.K."/>
            <person name="Ma L."/>
            <person name="Huang J."/>
            <person name="Chen G.Z."/>
            <person name="Huang M.Z."/>
            <person name="Huang L."/>
            <person name="Peng D.H."/>
            <person name="Luo Y.B."/>
            <person name="Zou S.Q."/>
            <person name="Chen S.P."/>
            <person name="Lan S."/>
            <person name="Tsai W.C."/>
            <person name="Van de Peer Y."/>
            <person name="Liu Z.J."/>
        </authorList>
    </citation>
    <scope>NUCLEOTIDE SEQUENCE [LARGE SCALE GENOMIC DNA]</scope>
    <source>
        <strain evidence="1">Lor288</strain>
    </source>
</reference>